<dbReference type="Gene3D" id="3.40.50.200">
    <property type="entry name" value="Peptidase S8/S53 domain"/>
    <property type="match status" value="1"/>
</dbReference>
<sequence>MDAPSFDDKGFGPPPAKWKGTCQLGGNISGCNNKVIGARAYNLDPLTGDLNSTPADEMGHGWHTASTVAGNPVQGANLYGLGEGTARGGVPSASIAVYKVCRPGCSDMSILAAFDDAVNDGVDLLSLSISGYSPGRLHDSIAIRAFHAMKKGILTSCAAGNEGPYLHTLNNGAPWIFTVGASATDRVFKTPVRIGKHTKTLVTIFLFLHSKGGSMNTFHLKRKTYPFTSGAKASMPGEKDFNCKNQELDHDRLNKELCEIETLDEKKVKGKIVYCNGGNKNYIIKNMGGIVVIMGCEPAARDAGYSFIIPAA</sequence>
<dbReference type="GeneID" id="111302453"/>
<dbReference type="GO" id="GO:0006508">
    <property type="term" value="P:proteolysis"/>
    <property type="evidence" value="ECO:0007669"/>
    <property type="project" value="InterPro"/>
</dbReference>
<dbReference type="KEGG" id="dzi:111302453"/>
<proteinExistence type="inferred from homology"/>
<comment type="similarity">
    <text evidence="1 3">Belongs to the peptidase S8 family.</text>
</comment>
<evidence type="ECO:0000313" key="6">
    <source>
        <dbReference type="RefSeq" id="XP_022754095.1"/>
    </source>
</evidence>
<dbReference type="SUPFAM" id="SSF52743">
    <property type="entry name" value="Subtilisin-like"/>
    <property type="match status" value="1"/>
</dbReference>
<evidence type="ECO:0000256" key="2">
    <source>
        <dbReference type="ARBA" id="ARBA00022729"/>
    </source>
</evidence>
<dbReference type="Proteomes" id="UP000515121">
    <property type="component" value="Unplaced"/>
</dbReference>
<comment type="caution">
    <text evidence="3">Lacks conserved residue(s) required for the propagation of feature annotation.</text>
</comment>
<keyword evidence="2" id="KW-0732">Signal</keyword>
<dbReference type="AlphaFoldDB" id="A0A6P5ZNY5"/>
<protein>
    <submittedName>
        <fullName evidence="6">Subtilisin-like protease SBT4.15</fullName>
    </submittedName>
</protein>
<organism evidence="5 6">
    <name type="scientific">Durio zibethinus</name>
    <name type="common">Durian</name>
    <dbReference type="NCBI Taxonomy" id="66656"/>
    <lineage>
        <taxon>Eukaryota</taxon>
        <taxon>Viridiplantae</taxon>
        <taxon>Streptophyta</taxon>
        <taxon>Embryophyta</taxon>
        <taxon>Tracheophyta</taxon>
        <taxon>Spermatophyta</taxon>
        <taxon>Magnoliopsida</taxon>
        <taxon>eudicotyledons</taxon>
        <taxon>Gunneridae</taxon>
        <taxon>Pentapetalae</taxon>
        <taxon>rosids</taxon>
        <taxon>malvids</taxon>
        <taxon>Malvales</taxon>
        <taxon>Malvaceae</taxon>
        <taxon>Helicteroideae</taxon>
        <taxon>Durio</taxon>
    </lineage>
</organism>
<evidence type="ECO:0000256" key="1">
    <source>
        <dbReference type="ARBA" id="ARBA00011073"/>
    </source>
</evidence>
<dbReference type="InterPro" id="IPR036852">
    <property type="entry name" value="Peptidase_S8/S53_dom_sf"/>
</dbReference>
<gene>
    <name evidence="6" type="primary">LOC111302453</name>
</gene>
<dbReference type="Gene3D" id="3.50.30.30">
    <property type="match status" value="1"/>
</dbReference>
<dbReference type="InterPro" id="IPR045051">
    <property type="entry name" value="SBT"/>
</dbReference>
<feature type="domain" description="Peptidase S8/S53" evidence="4">
    <location>
        <begin position="39"/>
        <end position="239"/>
    </location>
</feature>
<dbReference type="InterPro" id="IPR000209">
    <property type="entry name" value="Peptidase_S8/S53_dom"/>
</dbReference>
<dbReference type="GO" id="GO:0004252">
    <property type="term" value="F:serine-type endopeptidase activity"/>
    <property type="evidence" value="ECO:0007669"/>
    <property type="project" value="InterPro"/>
</dbReference>
<dbReference type="Pfam" id="PF00082">
    <property type="entry name" value="Peptidase_S8"/>
    <property type="match status" value="1"/>
</dbReference>
<keyword evidence="5" id="KW-1185">Reference proteome</keyword>
<dbReference type="PANTHER" id="PTHR10795">
    <property type="entry name" value="PROPROTEIN CONVERTASE SUBTILISIN/KEXIN"/>
    <property type="match status" value="1"/>
</dbReference>
<evidence type="ECO:0000259" key="4">
    <source>
        <dbReference type="Pfam" id="PF00082"/>
    </source>
</evidence>
<evidence type="ECO:0000313" key="5">
    <source>
        <dbReference type="Proteomes" id="UP000515121"/>
    </source>
</evidence>
<accession>A0A6P5ZNY5</accession>
<name>A0A6P5ZNY5_DURZI</name>
<dbReference type="OrthoDB" id="994637at2759"/>
<dbReference type="RefSeq" id="XP_022754095.1">
    <property type="nucleotide sequence ID" value="XM_022898360.1"/>
</dbReference>
<evidence type="ECO:0000256" key="3">
    <source>
        <dbReference type="PROSITE-ProRule" id="PRU01240"/>
    </source>
</evidence>
<dbReference type="PROSITE" id="PS51892">
    <property type="entry name" value="SUBTILASE"/>
    <property type="match status" value="1"/>
</dbReference>
<reference evidence="6" key="1">
    <citation type="submission" date="2025-08" db="UniProtKB">
        <authorList>
            <consortium name="RefSeq"/>
        </authorList>
    </citation>
    <scope>IDENTIFICATION</scope>
    <source>
        <tissue evidence="6">Fruit stalk</tissue>
    </source>
</reference>